<dbReference type="InterPro" id="IPR003660">
    <property type="entry name" value="HAMP_dom"/>
</dbReference>
<proteinExistence type="inferred from homology"/>
<dbReference type="AlphaFoldDB" id="A0A644TR47"/>
<feature type="domain" description="Methyl-accepting transducer" evidence="4">
    <location>
        <begin position="276"/>
        <end position="512"/>
    </location>
</feature>
<dbReference type="FunFam" id="1.10.287.950:FF:000001">
    <property type="entry name" value="Methyl-accepting chemotaxis sensory transducer"/>
    <property type="match status" value="1"/>
</dbReference>
<dbReference type="PANTHER" id="PTHR32089">
    <property type="entry name" value="METHYL-ACCEPTING CHEMOTAXIS PROTEIN MCPB"/>
    <property type="match status" value="1"/>
</dbReference>
<organism evidence="6">
    <name type="scientific">bioreactor metagenome</name>
    <dbReference type="NCBI Taxonomy" id="1076179"/>
    <lineage>
        <taxon>unclassified sequences</taxon>
        <taxon>metagenomes</taxon>
        <taxon>ecological metagenomes</taxon>
    </lineage>
</organism>
<gene>
    <name evidence="6" type="ORF">SDC9_15079</name>
</gene>
<evidence type="ECO:0000256" key="1">
    <source>
        <dbReference type="ARBA" id="ARBA00023224"/>
    </source>
</evidence>
<dbReference type="PROSITE" id="PS50885">
    <property type="entry name" value="HAMP"/>
    <property type="match status" value="1"/>
</dbReference>
<accession>A0A644TR47</accession>
<evidence type="ECO:0000259" key="4">
    <source>
        <dbReference type="PROSITE" id="PS50111"/>
    </source>
</evidence>
<dbReference type="InterPro" id="IPR024478">
    <property type="entry name" value="HlyB_4HB_MCP"/>
</dbReference>
<comment type="similarity">
    <text evidence="2">Belongs to the methyl-accepting chemotaxis (MCP) protein family.</text>
</comment>
<name>A0A644TR47_9ZZZZ</name>
<evidence type="ECO:0000256" key="3">
    <source>
        <dbReference type="SAM" id="Phobius"/>
    </source>
</evidence>
<dbReference type="Pfam" id="PF00672">
    <property type="entry name" value="HAMP"/>
    <property type="match status" value="1"/>
</dbReference>
<dbReference type="GO" id="GO:0007165">
    <property type="term" value="P:signal transduction"/>
    <property type="evidence" value="ECO:0007669"/>
    <property type="project" value="UniProtKB-KW"/>
</dbReference>
<dbReference type="SMART" id="SM00283">
    <property type="entry name" value="MA"/>
    <property type="match status" value="1"/>
</dbReference>
<dbReference type="PANTHER" id="PTHR32089:SF112">
    <property type="entry name" value="LYSOZYME-LIKE PROTEIN-RELATED"/>
    <property type="match status" value="1"/>
</dbReference>
<keyword evidence="3" id="KW-0472">Membrane</keyword>
<dbReference type="SUPFAM" id="SSF58104">
    <property type="entry name" value="Methyl-accepting chemotaxis protein (MCP) signaling domain"/>
    <property type="match status" value="1"/>
</dbReference>
<dbReference type="CDD" id="cd06225">
    <property type="entry name" value="HAMP"/>
    <property type="match status" value="1"/>
</dbReference>
<dbReference type="SMART" id="SM00304">
    <property type="entry name" value="HAMP"/>
    <property type="match status" value="2"/>
</dbReference>
<keyword evidence="1" id="KW-0807">Transducer</keyword>
<evidence type="ECO:0000313" key="6">
    <source>
        <dbReference type="EMBL" id="MPL69340.1"/>
    </source>
</evidence>
<evidence type="ECO:0000256" key="2">
    <source>
        <dbReference type="ARBA" id="ARBA00029447"/>
    </source>
</evidence>
<comment type="caution">
    <text evidence="6">The sequence shown here is derived from an EMBL/GenBank/DDBJ whole genome shotgun (WGS) entry which is preliminary data.</text>
</comment>
<keyword evidence="3" id="KW-0812">Transmembrane</keyword>
<feature type="domain" description="HAMP" evidence="5">
    <location>
        <begin position="204"/>
        <end position="257"/>
    </location>
</feature>
<evidence type="ECO:0000259" key="5">
    <source>
        <dbReference type="PROSITE" id="PS50885"/>
    </source>
</evidence>
<dbReference type="Gene3D" id="1.10.287.950">
    <property type="entry name" value="Methyl-accepting chemotaxis protein"/>
    <property type="match status" value="1"/>
</dbReference>
<dbReference type="Gene3D" id="6.10.340.10">
    <property type="match status" value="1"/>
</dbReference>
<dbReference type="CDD" id="cd11386">
    <property type="entry name" value="MCP_signal"/>
    <property type="match status" value="1"/>
</dbReference>
<dbReference type="GO" id="GO:0016020">
    <property type="term" value="C:membrane"/>
    <property type="evidence" value="ECO:0007669"/>
    <property type="project" value="InterPro"/>
</dbReference>
<feature type="transmembrane region" description="Helical" evidence="3">
    <location>
        <begin position="183"/>
        <end position="202"/>
    </location>
</feature>
<reference evidence="6" key="1">
    <citation type="submission" date="2019-08" db="EMBL/GenBank/DDBJ databases">
        <authorList>
            <person name="Kucharzyk K."/>
            <person name="Murdoch R.W."/>
            <person name="Higgins S."/>
            <person name="Loffler F."/>
        </authorList>
    </citation>
    <scope>NUCLEOTIDE SEQUENCE</scope>
</reference>
<dbReference type="Pfam" id="PF00015">
    <property type="entry name" value="MCPsignal"/>
    <property type="match status" value="1"/>
</dbReference>
<sequence>MKMTIGRKIMGGFMIVIVVIAIMSGYTYLKIGHINADYQTMMDANTEKIMLAEELATDIAEEAGTVRRFNLTGDPAARDKFNKLRIESDKKLNTMDTIFVTEKAQNLINILRQEKAAYESISEKAMQAKLAGNQEQVILYIQKGADPYSKAESGVNKLVEMIQKFIKDEQVKISQQVADMQRILLILNIVVIMIALVISIVISRGISNVARQLVIVADEIADGKITQEDLKARSSDEMGQLAVAFNKMKANLRGLIKNVAESAEQVSASSQQLTASATQSAQAANQVTAAITDIAYGAENQLNAVEETSAVVQQMSATVQQVASNANQVSDVSSHAAEAAKVGGEAVGNAIKQMVQVENTVNASAQVVGTLGERSKEIGQIVGTISGIAGQTNLLALNAAIEAARAGEQGRGFAVVAEEVRKLAEQSQEAAKQIAKLIGEIQGDTEKAVSAMSDGTREVKHGTEVVNAAGLAFQEIADLVTQVSDQVREISAAMQQMASGSQQIVASVKDIDIFSKKTVGATQTVSAATQEQSASVEEIAAASQALATMAEELQSSISKFRIL</sequence>
<dbReference type="EMBL" id="VSSQ01000046">
    <property type="protein sequence ID" value="MPL69340.1"/>
    <property type="molecule type" value="Genomic_DNA"/>
</dbReference>
<protein>
    <submittedName>
        <fullName evidence="6">Uncharacterized protein</fullName>
    </submittedName>
</protein>
<dbReference type="PROSITE" id="PS50111">
    <property type="entry name" value="CHEMOTAXIS_TRANSDUC_2"/>
    <property type="match status" value="1"/>
</dbReference>
<dbReference type="InterPro" id="IPR004089">
    <property type="entry name" value="MCPsignal_dom"/>
</dbReference>
<keyword evidence="3" id="KW-1133">Transmembrane helix</keyword>
<feature type="transmembrane region" description="Helical" evidence="3">
    <location>
        <begin position="12"/>
        <end position="29"/>
    </location>
</feature>
<dbReference type="Pfam" id="PF12729">
    <property type="entry name" value="4HB_MCP_1"/>
    <property type="match status" value="1"/>
</dbReference>